<evidence type="ECO:0000256" key="2">
    <source>
        <dbReference type="ARBA" id="ARBA00022676"/>
    </source>
</evidence>
<keyword evidence="2" id="KW-0328">Glycosyltransferase</keyword>
<dbReference type="AlphaFoldDB" id="A0A6N8EEL9"/>
<dbReference type="SUPFAM" id="SSF53756">
    <property type="entry name" value="UDP-Glycosyltransferase/glycogen phosphorylase"/>
    <property type="match status" value="1"/>
</dbReference>
<dbReference type="Gene3D" id="3.40.50.2000">
    <property type="entry name" value="Glycogen Phosphorylase B"/>
    <property type="match status" value="1"/>
</dbReference>
<dbReference type="GO" id="GO:0016757">
    <property type="term" value="F:glycosyltransferase activity"/>
    <property type="evidence" value="ECO:0007669"/>
    <property type="project" value="UniProtKB-KW"/>
</dbReference>
<dbReference type="Gene3D" id="3.90.550.10">
    <property type="entry name" value="Spore Coat Polysaccharide Biosynthesis Protein SpsA, Chain A"/>
    <property type="match status" value="1"/>
</dbReference>
<dbReference type="InterPro" id="IPR029044">
    <property type="entry name" value="Nucleotide-diphossugar_trans"/>
</dbReference>
<dbReference type="Proteomes" id="UP000434044">
    <property type="component" value="Unassembled WGS sequence"/>
</dbReference>
<feature type="domain" description="Glycosyltransferase 2-like" evidence="4">
    <location>
        <begin position="234"/>
        <end position="354"/>
    </location>
</feature>
<keyword evidence="3 5" id="KW-0808">Transferase</keyword>
<dbReference type="InterPro" id="IPR001173">
    <property type="entry name" value="Glyco_trans_2-like"/>
</dbReference>
<dbReference type="SUPFAM" id="SSF53448">
    <property type="entry name" value="Nucleotide-diphospho-sugar transferases"/>
    <property type="match status" value="1"/>
</dbReference>
<comment type="caution">
    <text evidence="5">The sequence shown here is derived from an EMBL/GenBank/DDBJ whole genome shotgun (WGS) entry which is preliminary data.</text>
</comment>
<evidence type="ECO:0000259" key="4">
    <source>
        <dbReference type="Pfam" id="PF00535"/>
    </source>
</evidence>
<accession>A0A6N8EEL9</accession>
<evidence type="ECO:0000313" key="6">
    <source>
        <dbReference type="Proteomes" id="UP000434044"/>
    </source>
</evidence>
<organism evidence="5 6">
    <name type="scientific">Allochromatium palmeri</name>
    <dbReference type="NCBI Taxonomy" id="231048"/>
    <lineage>
        <taxon>Bacteria</taxon>
        <taxon>Pseudomonadati</taxon>
        <taxon>Pseudomonadota</taxon>
        <taxon>Gammaproteobacteria</taxon>
        <taxon>Chromatiales</taxon>
        <taxon>Chromatiaceae</taxon>
        <taxon>Allochromatium</taxon>
    </lineage>
</organism>
<proteinExistence type="inferred from homology"/>
<evidence type="ECO:0000313" key="5">
    <source>
        <dbReference type="EMBL" id="MTW22675.1"/>
    </source>
</evidence>
<dbReference type="EMBL" id="WNKT01000048">
    <property type="protein sequence ID" value="MTW22675.1"/>
    <property type="molecule type" value="Genomic_DNA"/>
</dbReference>
<reference evidence="5 6" key="1">
    <citation type="submission" date="2019-11" db="EMBL/GenBank/DDBJ databases">
        <title>Whole-genome sequence of the anaerobic purple sulfur bacterium Allochromatium palmeri DSM 15591.</title>
        <authorList>
            <person name="Kyndt J.A."/>
            <person name="Meyer T.E."/>
        </authorList>
    </citation>
    <scope>NUCLEOTIDE SEQUENCE [LARGE SCALE GENOMIC DNA]</scope>
    <source>
        <strain evidence="5 6">DSM 15591</strain>
    </source>
</reference>
<protein>
    <submittedName>
        <fullName evidence="5">Glycosyltransferase</fullName>
    </submittedName>
</protein>
<dbReference type="Pfam" id="PF00535">
    <property type="entry name" value="Glycos_transf_2"/>
    <property type="match status" value="1"/>
</dbReference>
<keyword evidence="6" id="KW-1185">Reference proteome</keyword>
<evidence type="ECO:0000256" key="3">
    <source>
        <dbReference type="ARBA" id="ARBA00022679"/>
    </source>
</evidence>
<gene>
    <name evidence="5" type="ORF">GJ668_16535</name>
</gene>
<dbReference type="PANTHER" id="PTHR43179:SF12">
    <property type="entry name" value="GALACTOFURANOSYLTRANSFERASE GLFT2"/>
    <property type="match status" value="1"/>
</dbReference>
<evidence type="ECO:0000256" key="1">
    <source>
        <dbReference type="ARBA" id="ARBA00006739"/>
    </source>
</evidence>
<name>A0A6N8EEL9_9GAMM</name>
<dbReference type="RefSeq" id="WP_186343158.1">
    <property type="nucleotide sequence ID" value="NZ_WNKT01000048.1"/>
</dbReference>
<comment type="similarity">
    <text evidence="1">Belongs to the glycosyltransferase 2 family.</text>
</comment>
<dbReference type="PANTHER" id="PTHR43179">
    <property type="entry name" value="RHAMNOSYLTRANSFERASE WBBL"/>
    <property type="match status" value="1"/>
</dbReference>
<sequence length="868" mass="99715">MRILLKHRLKARRGELLLASLWLLRVLAITHPLRQRYRGLLIHLIKRTELFDRTWYIDSNPDVAASSLPPLRHYAAYGDQENRWPMPLFDPGYYRTRARGRLHRVNALLHYFYIGRYRLISPSPWFDLRYYLRHNKDVARSRIEPLRHYLQWGGLEGRSPNPQFDGAYYLRANPEVREARLNPLLHYLQWGRFSERPTRDLSIAEIVEDRNDTPEDPWSSLALPQPCQTPCVDVIVPVYKDYELTRRCLRSVLAANNTTPYALIVIDDASPEPELSIELEQLAERGLFELRRHVDNRGFVATVNEGMALHPERDVVLLNSDTEVYGNWLDRLRDAAYCRPRVASVTPLSNNATICSYPRFLHDTPYPLEIGYAQLDALAAQVNAREVHEAPTGVGFCLYLRRDALSAVGVFDVETFGRGYGEENDFCQRAIRAGWVNLIAADTFVRHIGSASFQGEKGRLLNEAMRHISRRYPNYRDEVDSFIRRDPLAQARQRLDQERLADQARDENVLIVCHNRGGGAERHVQEDTRALQARGLGVFYLRPDRTRPSHVRLAHPRCRQLLNAPSLALADTDALAERLRPLRIRCIHSHGLIDFTAEAPRQILALARALEASLEVDIHDYKVICPRLNLADRRGRYCGEPSPEHCDLCLQTEGNDFSVNRIQTWRALHHQVLQAAARIWVPDEDVAERLGRYYPDLNFEILPHEQLDLSQAPVRATRLEQNKPLRIVVIGAIGKLKGYDVLLACARDARQRRLPLEYHLLGYSIKDEPLVQAGVRITGRYLDQEAEVKLEAIEPHVVWLPYTWPETYSYTLSLALRGGYPVFAFELGAIARRLRAIAHPGALWPLDLAGQSQTINDQFVAYRNKAAE</sequence>